<feature type="DNA-binding region" description="H-T-H motif" evidence="2">
    <location>
        <begin position="29"/>
        <end position="48"/>
    </location>
</feature>
<dbReference type="Proteomes" id="UP000051999">
    <property type="component" value="Unassembled WGS sequence"/>
</dbReference>
<dbReference type="PROSITE" id="PS50977">
    <property type="entry name" value="HTH_TETR_2"/>
    <property type="match status" value="1"/>
</dbReference>
<organism evidence="4 5">
    <name type="scientific">Furfurilactobacillus rossiae DSM 15814</name>
    <dbReference type="NCBI Taxonomy" id="1114972"/>
    <lineage>
        <taxon>Bacteria</taxon>
        <taxon>Bacillati</taxon>
        <taxon>Bacillota</taxon>
        <taxon>Bacilli</taxon>
        <taxon>Lactobacillales</taxon>
        <taxon>Lactobacillaceae</taxon>
        <taxon>Furfurilactobacillus</taxon>
    </lineage>
</organism>
<keyword evidence="1 2" id="KW-0238">DNA-binding</keyword>
<dbReference type="PANTHER" id="PTHR43479">
    <property type="entry name" value="ACREF/ENVCD OPERON REPRESSOR-RELATED"/>
    <property type="match status" value="1"/>
</dbReference>
<dbReference type="SUPFAM" id="SSF46689">
    <property type="entry name" value="Homeodomain-like"/>
    <property type="match status" value="1"/>
</dbReference>
<dbReference type="PATRIC" id="fig|1114972.6.peg.411"/>
<dbReference type="eggNOG" id="COG1309">
    <property type="taxonomic scope" value="Bacteria"/>
</dbReference>
<dbReference type="OrthoDB" id="9809994at2"/>
<dbReference type="InterPro" id="IPR050624">
    <property type="entry name" value="HTH-type_Tx_Regulator"/>
</dbReference>
<name>A0A0R1RVY6_9LACO</name>
<sequence>MRGRDETKRARILQATSQIMMNEGIAAVSLSKIAKEAGIASGTLYTYFEDKNDMLKALYLDRKADVARVITAFDPNGDPTAELDKFMALVYDYAQHHLENMLLIREFNQSPILKQLGVTAEESYLGYEPIQQLTQNGVENGVFVPVTFEVLMSYAYTPVIEYVVALNNGLINEQDVPFDRIKMLSRRAILINPQP</sequence>
<dbReference type="AlphaFoldDB" id="A0A0R1RVY6"/>
<evidence type="ECO:0000259" key="3">
    <source>
        <dbReference type="PROSITE" id="PS50977"/>
    </source>
</evidence>
<dbReference type="STRING" id="1114972.FD35_GL000410"/>
<accession>A0A0R1RVY6</accession>
<proteinExistence type="predicted"/>
<evidence type="ECO:0000313" key="4">
    <source>
        <dbReference type="EMBL" id="KRL57395.1"/>
    </source>
</evidence>
<dbReference type="GO" id="GO:0003677">
    <property type="term" value="F:DNA binding"/>
    <property type="evidence" value="ECO:0007669"/>
    <property type="project" value="UniProtKB-UniRule"/>
</dbReference>
<dbReference type="PROSITE" id="PS01081">
    <property type="entry name" value="HTH_TETR_1"/>
    <property type="match status" value="1"/>
</dbReference>
<keyword evidence="5" id="KW-1185">Reference proteome</keyword>
<evidence type="ECO:0000313" key="5">
    <source>
        <dbReference type="Proteomes" id="UP000051999"/>
    </source>
</evidence>
<dbReference type="PANTHER" id="PTHR43479:SF11">
    <property type="entry name" value="ACREF_ENVCD OPERON REPRESSOR-RELATED"/>
    <property type="match status" value="1"/>
</dbReference>
<dbReference type="InterPro" id="IPR009057">
    <property type="entry name" value="Homeodomain-like_sf"/>
</dbReference>
<dbReference type="InterPro" id="IPR001647">
    <property type="entry name" value="HTH_TetR"/>
</dbReference>
<dbReference type="RefSeq" id="WP_017261703.1">
    <property type="nucleotide sequence ID" value="NZ_AUAW01000001.1"/>
</dbReference>
<comment type="caution">
    <text evidence="4">The sequence shown here is derived from an EMBL/GenBank/DDBJ whole genome shotgun (WGS) entry which is preliminary data.</text>
</comment>
<reference evidence="4 5" key="1">
    <citation type="journal article" date="2015" name="Genome Announc.">
        <title>Expanding the biotechnology potential of lactobacilli through comparative genomics of 213 strains and associated genera.</title>
        <authorList>
            <person name="Sun Z."/>
            <person name="Harris H.M."/>
            <person name="McCann A."/>
            <person name="Guo C."/>
            <person name="Argimon S."/>
            <person name="Zhang W."/>
            <person name="Yang X."/>
            <person name="Jeffery I.B."/>
            <person name="Cooney J.C."/>
            <person name="Kagawa T.F."/>
            <person name="Liu W."/>
            <person name="Song Y."/>
            <person name="Salvetti E."/>
            <person name="Wrobel A."/>
            <person name="Rasinkangas P."/>
            <person name="Parkhill J."/>
            <person name="Rea M.C."/>
            <person name="O'Sullivan O."/>
            <person name="Ritari J."/>
            <person name="Douillard F.P."/>
            <person name="Paul Ross R."/>
            <person name="Yang R."/>
            <person name="Briner A.E."/>
            <person name="Felis G.E."/>
            <person name="de Vos W.M."/>
            <person name="Barrangou R."/>
            <person name="Klaenhammer T.R."/>
            <person name="Caufield P.W."/>
            <person name="Cui Y."/>
            <person name="Zhang H."/>
            <person name="O'Toole P.W."/>
        </authorList>
    </citation>
    <scope>NUCLEOTIDE SEQUENCE [LARGE SCALE GENOMIC DNA]</scope>
    <source>
        <strain evidence="4 5">DSM 15814</strain>
    </source>
</reference>
<dbReference type="EMBL" id="AZFF01000001">
    <property type="protein sequence ID" value="KRL57395.1"/>
    <property type="molecule type" value="Genomic_DNA"/>
</dbReference>
<protein>
    <submittedName>
        <fullName evidence="4">Transcriptional regulator, TetR family</fullName>
    </submittedName>
</protein>
<gene>
    <name evidence="4" type="ORF">FD35_GL000410</name>
</gene>
<dbReference type="Pfam" id="PF00440">
    <property type="entry name" value="TetR_N"/>
    <property type="match status" value="1"/>
</dbReference>
<evidence type="ECO:0000256" key="1">
    <source>
        <dbReference type="ARBA" id="ARBA00023125"/>
    </source>
</evidence>
<dbReference type="PRINTS" id="PR00455">
    <property type="entry name" value="HTHTETR"/>
</dbReference>
<evidence type="ECO:0000256" key="2">
    <source>
        <dbReference type="PROSITE-ProRule" id="PRU00335"/>
    </source>
</evidence>
<feature type="domain" description="HTH tetR-type" evidence="3">
    <location>
        <begin position="6"/>
        <end position="66"/>
    </location>
</feature>
<dbReference type="InterPro" id="IPR023772">
    <property type="entry name" value="DNA-bd_HTH_TetR-type_CS"/>
</dbReference>
<dbReference type="Gene3D" id="1.10.357.10">
    <property type="entry name" value="Tetracycline Repressor, domain 2"/>
    <property type="match status" value="1"/>
</dbReference>